<keyword evidence="2" id="KW-1003">Cell membrane</keyword>
<dbReference type="Proteomes" id="UP001524642">
    <property type="component" value="Unassembled WGS sequence"/>
</dbReference>
<comment type="caution">
    <text evidence="13">The sequence shown here is derived from an EMBL/GenBank/DDBJ whole genome shotgun (WGS) entry which is preliminary data.</text>
</comment>
<dbReference type="Gene3D" id="1.10.287.950">
    <property type="entry name" value="Methyl-accepting chemotaxis protein"/>
    <property type="match status" value="1"/>
</dbReference>
<dbReference type="PROSITE" id="PS50111">
    <property type="entry name" value="CHEMOTAXIS_TRANSDUC_2"/>
    <property type="match status" value="1"/>
</dbReference>
<dbReference type="InterPro" id="IPR003660">
    <property type="entry name" value="HAMP_dom"/>
</dbReference>
<dbReference type="EMBL" id="JANJOU010000019">
    <property type="protein sequence ID" value="MCR0984250.1"/>
    <property type="molecule type" value="Genomic_DNA"/>
</dbReference>
<dbReference type="SUPFAM" id="SSF141371">
    <property type="entry name" value="PilZ domain-like"/>
    <property type="match status" value="1"/>
</dbReference>
<evidence type="ECO:0000256" key="3">
    <source>
        <dbReference type="ARBA" id="ARBA00022519"/>
    </source>
</evidence>
<evidence type="ECO:0000313" key="13">
    <source>
        <dbReference type="EMBL" id="MCR0984250.1"/>
    </source>
</evidence>
<evidence type="ECO:0000259" key="11">
    <source>
        <dbReference type="PROSITE" id="PS50192"/>
    </source>
</evidence>
<dbReference type="SMART" id="SM00283">
    <property type="entry name" value="MA"/>
    <property type="match status" value="1"/>
</dbReference>
<keyword evidence="5" id="KW-1133">Transmembrane helix</keyword>
<reference evidence="13 14" key="1">
    <citation type="submission" date="2022-06" db="EMBL/GenBank/DDBJ databases">
        <title>Roseomonas CN29.</title>
        <authorList>
            <person name="Cheng Y."/>
            <person name="He X."/>
        </authorList>
    </citation>
    <scope>NUCLEOTIDE SEQUENCE [LARGE SCALE GENOMIC DNA]</scope>
    <source>
        <strain evidence="13 14">CN29</strain>
    </source>
</reference>
<gene>
    <name evidence="13" type="ORF">NRP21_19515</name>
</gene>
<dbReference type="PRINTS" id="PR00260">
    <property type="entry name" value="CHEMTRNSDUCR"/>
</dbReference>
<evidence type="ECO:0000256" key="4">
    <source>
        <dbReference type="ARBA" id="ARBA00022692"/>
    </source>
</evidence>
<dbReference type="SUPFAM" id="SSF58104">
    <property type="entry name" value="Methyl-accepting chemotaxis protein (MCP) signaling domain"/>
    <property type="match status" value="1"/>
</dbReference>
<feature type="domain" description="Methyl-accepting transducer" evidence="10">
    <location>
        <begin position="302"/>
        <end position="524"/>
    </location>
</feature>
<sequence length="667" mass="69110">MPQALRSIRKRIGQVGIVNRLLVASLLAVALAVAAVQAWTIRGVAGSVEEGVQRSLETNLALAKEELGTLGTGWRMSNGALTLGGKPVAAHEELLRRVTAIAGATVTLYAGEGPVASGTPAPAVLDDAARQAVLGRGETLRGTATIAGARHATVQDPIRDADGRTIGVLAVAFPTAAAEAVVSRLITESAIAGLLVILVVGAARWFILRSTMRPLSNLATAVRAIAGGELDRPAPCADRTDQLGEIGRAVETLRESALRARTLEAQVNGERAAKDRRQEAMDRLTQDFGTSVSGVLTSLGRTAETMRGTAGEMAEAAGQTRRDMASTAAEAETSSQSLAQVAAATEEMSASVGEIARQVTEAAAAARDAVEQARSTDTTVQGLSAAAEQIGDVVRLISDIAGQTNLLALNATIEAARAGEAGRGFAVVASEVKTLAAQTAQATDRIGSQISAIQAASGEAVRAVRGVAGAIDRVSDVAAAIAEAVDQQGAATREIASQVQHVARSTDNATNAMRDVTAMAERSGAASQAVLDTSGEVSGLSRSLRDEVDHFLAAMRSSERNGERRRYERISGRDLPVRLRCATHGTFETVLRDISLGGAALPCNWPCEVGAEVLLDLPGAEGPAHARVVSTREGLLAIAFRQDPGTMQRVSRILDRLGADLSGQRAA</sequence>
<accession>A0ABT1X818</accession>
<dbReference type="Pfam" id="PF07238">
    <property type="entry name" value="PilZ"/>
    <property type="match status" value="1"/>
</dbReference>
<keyword evidence="6" id="KW-0472">Membrane</keyword>
<evidence type="ECO:0000256" key="9">
    <source>
        <dbReference type="PROSITE-ProRule" id="PRU00284"/>
    </source>
</evidence>
<dbReference type="CDD" id="cd06225">
    <property type="entry name" value="HAMP"/>
    <property type="match status" value="1"/>
</dbReference>
<evidence type="ECO:0000256" key="6">
    <source>
        <dbReference type="ARBA" id="ARBA00023136"/>
    </source>
</evidence>
<feature type="domain" description="T-SNARE coiled-coil homology" evidence="11">
    <location>
        <begin position="454"/>
        <end position="516"/>
    </location>
</feature>
<dbReference type="InterPro" id="IPR004090">
    <property type="entry name" value="Chemotax_Me-accpt_rcpt"/>
</dbReference>
<name>A0ABT1X818_9PROT</name>
<evidence type="ECO:0000259" key="12">
    <source>
        <dbReference type="PROSITE" id="PS50885"/>
    </source>
</evidence>
<dbReference type="InterPro" id="IPR029151">
    <property type="entry name" value="Sensor-like_sf"/>
</dbReference>
<dbReference type="InterPro" id="IPR000727">
    <property type="entry name" value="T_SNARE_dom"/>
</dbReference>
<comment type="subcellular location">
    <subcellularLocation>
        <location evidence="1">Cell inner membrane</location>
        <topology evidence="1">Multi-pass membrane protein</topology>
    </subcellularLocation>
</comment>
<dbReference type="InterPro" id="IPR009875">
    <property type="entry name" value="PilZ_domain"/>
</dbReference>
<dbReference type="PANTHER" id="PTHR32089:SF112">
    <property type="entry name" value="LYSOZYME-LIKE PROTEIN-RELATED"/>
    <property type="match status" value="1"/>
</dbReference>
<evidence type="ECO:0000256" key="5">
    <source>
        <dbReference type="ARBA" id="ARBA00022989"/>
    </source>
</evidence>
<keyword evidence="14" id="KW-1185">Reference proteome</keyword>
<dbReference type="SMART" id="SM00304">
    <property type="entry name" value="HAMP"/>
    <property type="match status" value="1"/>
</dbReference>
<keyword evidence="4" id="KW-0812">Transmembrane</keyword>
<evidence type="ECO:0000256" key="2">
    <source>
        <dbReference type="ARBA" id="ARBA00022475"/>
    </source>
</evidence>
<dbReference type="PROSITE" id="PS50192">
    <property type="entry name" value="T_SNARE"/>
    <property type="match status" value="1"/>
</dbReference>
<evidence type="ECO:0000256" key="8">
    <source>
        <dbReference type="ARBA" id="ARBA00029447"/>
    </source>
</evidence>
<evidence type="ECO:0000256" key="1">
    <source>
        <dbReference type="ARBA" id="ARBA00004429"/>
    </source>
</evidence>
<dbReference type="Pfam" id="PF00015">
    <property type="entry name" value="MCPsignal"/>
    <property type="match status" value="1"/>
</dbReference>
<dbReference type="Pfam" id="PF00672">
    <property type="entry name" value="HAMP"/>
    <property type="match status" value="1"/>
</dbReference>
<protein>
    <submittedName>
        <fullName evidence="13">Methyl-accepting chemotaxis protein</fullName>
    </submittedName>
</protein>
<organism evidence="13 14">
    <name type="scientific">Roseomonas populi</name>
    <dbReference type="NCBI Taxonomy" id="3121582"/>
    <lineage>
        <taxon>Bacteria</taxon>
        <taxon>Pseudomonadati</taxon>
        <taxon>Pseudomonadota</taxon>
        <taxon>Alphaproteobacteria</taxon>
        <taxon>Acetobacterales</taxon>
        <taxon>Roseomonadaceae</taxon>
        <taxon>Roseomonas</taxon>
    </lineage>
</organism>
<dbReference type="SUPFAM" id="SSF103190">
    <property type="entry name" value="Sensory domain-like"/>
    <property type="match status" value="1"/>
</dbReference>
<evidence type="ECO:0000313" key="14">
    <source>
        <dbReference type="Proteomes" id="UP001524642"/>
    </source>
</evidence>
<comment type="similarity">
    <text evidence="8">Belongs to the methyl-accepting chemotaxis (MCP) protein family.</text>
</comment>
<keyword evidence="3" id="KW-0997">Cell inner membrane</keyword>
<dbReference type="InterPro" id="IPR033463">
    <property type="entry name" value="sCache_3"/>
</dbReference>
<feature type="domain" description="HAMP" evidence="12">
    <location>
        <begin position="209"/>
        <end position="262"/>
    </location>
</feature>
<keyword evidence="7 9" id="KW-0807">Transducer</keyword>
<evidence type="ECO:0000256" key="7">
    <source>
        <dbReference type="ARBA" id="ARBA00023224"/>
    </source>
</evidence>
<evidence type="ECO:0000259" key="10">
    <source>
        <dbReference type="PROSITE" id="PS50111"/>
    </source>
</evidence>
<dbReference type="SUPFAM" id="SSF158472">
    <property type="entry name" value="HAMP domain-like"/>
    <property type="match status" value="1"/>
</dbReference>
<dbReference type="InterPro" id="IPR004089">
    <property type="entry name" value="MCPsignal_dom"/>
</dbReference>
<proteinExistence type="inferred from homology"/>
<dbReference type="RefSeq" id="WP_257717904.1">
    <property type="nucleotide sequence ID" value="NZ_JANJOU010000019.1"/>
</dbReference>
<dbReference type="Gene3D" id="2.40.10.220">
    <property type="entry name" value="predicted glycosyltransferase like domains"/>
    <property type="match status" value="1"/>
</dbReference>
<dbReference type="Pfam" id="PF17202">
    <property type="entry name" value="sCache_3_3"/>
    <property type="match status" value="1"/>
</dbReference>
<dbReference type="PROSITE" id="PS50885">
    <property type="entry name" value="HAMP"/>
    <property type="match status" value="1"/>
</dbReference>
<dbReference type="PANTHER" id="PTHR32089">
    <property type="entry name" value="METHYL-ACCEPTING CHEMOTAXIS PROTEIN MCPB"/>
    <property type="match status" value="1"/>
</dbReference>